<reference evidence="2" key="2">
    <citation type="submission" date="2023-05" db="EMBL/GenBank/DDBJ databases">
        <authorList>
            <consortium name="Lawrence Berkeley National Laboratory"/>
            <person name="Steindorff A."/>
            <person name="Hensen N."/>
            <person name="Bonometti L."/>
            <person name="Westerberg I."/>
            <person name="Brannstrom I.O."/>
            <person name="Guillou S."/>
            <person name="Cros-Aarteil S."/>
            <person name="Calhoun S."/>
            <person name="Haridas S."/>
            <person name="Kuo A."/>
            <person name="Mondo S."/>
            <person name="Pangilinan J."/>
            <person name="Riley R."/>
            <person name="Labutti K."/>
            <person name="Andreopoulos B."/>
            <person name="Lipzen A."/>
            <person name="Chen C."/>
            <person name="Yanf M."/>
            <person name="Daum C."/>
            <person name="Ng V."/>
            <person name="Clum A."/>
            <person name="Ohm R."/>
            <person name="Martin F."/>
            <person name="Silar P."/>
            <person name="Natvig D."/>
            <person name="Lalanne C."/>
            <person name="Gautier V."/>
            <person name="Ament-Velasquez S.L."/>
            <person name="Kruys A."/>
            <person name="Hutchinson M.I."/>
            <person name="Powell A.J."/>
            <person name="Barry K."/>
            <person name="Miller A.N."/>
            <person name="Grigoriev I.V."/>
            <person name="Debuchy R."/>
            <person name="Gladieux P."/>
            <person name="Thoren M.H."/>
            <person name="Johannesson H."/>
        </authorList>
    </citation>
    <scope>NUCLEOTIDE SEQUENCE</scope>
    <source>
        <strain evidence="2">CBS 990.96</strain>
    </source>
</reference>
<dbReference type="EMBL" id="MU865412">
    <property type="protein sequence ID" value="KAK4223858.1"/>
    <property type="molecule type" value="Genomic_DNA"/>
</dbReference>
<feature type="signal peptide" evidence="1">
    <location>
        <begin position="1"/>
        <end position="25"/>
    </location>
</feature>
<accession>A0AAN7BIF0</accession>
<evidence type="ECO:0000313" key="3">
    <source>
        <dbReference type="Proteomes" id="UP001301958"/>
    </source>
</evidence>
<feature type="chain" id="PRO_5043002433" evidence="1">
    <location>
        <begin position="26"/>
        <end position="182"/>
    </location>
</feature>
<keyword evidence="1" id="KW-0732">Signal</keyword>
<comment type="caution">
    <text evidence="2">The sequence shown here is derived from an EMBL/GenBank/DDBJ whole genome shotgun (WGS) entry which is preliminary data.</text>
</comment>
<evidence type="ECO:0000313" key="2">
    <source>
        <dbReference type="EMBL" id="KAK4223858.1"/>
    </source>
</evidence>
<gene>
    <name evidence="2" type="ORF">QBC38DRAFT_398861</name>
</gene>
<keyword evidence="3" id="KW-1185">Reference proteome</keyword>
<evidence type="ECO:0000256" key="1">
    <source>
        <dbReference type="SAM" id="SignalP"/>
    </source>
</evidence>
<reference evidence="2" key="1">
    <citation type="journal article" date="2023" name="Mol. Phylogenet. Evol.">
        <title>Genome-scale phylogeny and comparative genomics of the fungal order Sordariales.</title>
        <authorList>
            <person name="Hensen N."/>
            <person name="Bonometti L."/>
            <person name="Westerberg I."/>
            <person name="Brannstrom I.O."/>
            <person name="Guillou S."/>
            <person name="Cros-Aarteil S."/>
            <person name="Calhoun S."/>
            <person name="Haridas S."/>
            <person name="Kuo A."/>
            <person name="Mondo S."/>
            <person name="Pangilinan J."/>
            <person name="Riley R."/>
            <person name="LaButti K."/>
            <person name="Andreopoulos B."/>
            <person name="Lipzen A."/>
            <person name="Chen C."/>
            <person name="Yan M."/>
            <person name="Daum C."/>
            <person name="Ng V."/>
            <person name="Clum A."/>
            <person name="Steindorff A."/>
            <person name="Ohm R.A."/>
            <person name="Martin F."/>
            <person name="Silar P."/>
            <person name="Natvig D.O."/>
            <person name="Lalanne C."/>
            <person name="Gautier V."/>
            <person name="Ament-Velasquez S.L."/>
            <person name="Kruys A."/>
            <person name="Hutchinson M.I."/>
            <person name="Powell A.J."/>
            <person name="Barry K."/>
            <person name="Miller A.N."/>
            <person name="Grigoriev I.V."/>
            <person name="Debuchy R."/>
            <person name="Gladieux P."/>
            <person name="Hiltunen Thoren M."/>
            <person name="Johannesson H."/>
        </authorList>
    </citation>
    <scope>NUCLEOTIDE SEQUENCE</scope>
    <source>
        <strain evidence="2">CBS 990.96</strain>
    </source>
</reference>
<proteinExistence type="predicted"/>
<dbReference type="AlphaFoldDB" id="A0AAN7BIF0"/>
<sequence length="182" mass="18981">MTSSLFKLSTKALVLLGMLALGVPANPVGFDTRSPAANVTVNNAGVQCGNAVCPKGYVCCNPTCNMCTKPDMACTQQVCDVEQQPKPKPITPPIRDAKPKADKCGRLFCSFGQQCCNDSCEICTPPGVGCIKKLCLPSELPALGVKCGKGRCATNQVCCNDSCGICTAPGDSCITLFCESSE</sequence>
<name>A0AAN7BIF0_9PEZI</name>
<organism evidence="2 3">
    <name type="scientific">Podospora fimiseda</name>
    <dbReference type="NCBI Taxonomy" id="252190"/>
    <lineage>
        <taxon>Eukaryota</taxon>
        <taxon>Fungi</taxon>
        <taxon>Dikarya</taxon>
        <taxon>Ascomycota</taxon>
        <taxon>Pezizomycotina</taxon>
        <taxon>Sordariomycetes</taxon>
        <taxon>Sordariomycetidae</taxon>
        <taxon>Sordariales</taxon>
        <taxon>Podosporaceae</taxon>
        <taxon>Podospora</taxon>
    </lineage>
</organism>
<protein>
    <submittedName>
        <fullName evidence="2">Uncharacterized protein</fullName>
    </submittedName>
</protein>
<dbReference type="Proteomes" id="UP001301958">
    <property type="component" value="Unassembled WGS sequence"/>
</dbReference>